<reference evidence="3" key="1">
    <citation type="submission" date="2016-03" db="EMBL/GenBank/DDBJ databases">
        <title>Updated assembly of Pseudogymnoascus destructans, the fungus causing white-nose syndrome of bats.</title>
        <authorList>
            <person name="Palmer J.M."/>
            <person name="Drees K.P."/>
            <person name="Foster J.T."/>
            <person name="Lindner D.L."/>
        </authorList>
    </citation>
    <scope>NUCLEOTIDE SEQUENCE [LARGE SCALE GENOMIC DNA]</scope>
    <source>
        <strain evidence="3">20631-21</strain>
    </source>
</reference>
<feature type="compositionally biased region" description="Polar residues" evidence="1">
    <location>
        <begin position="30"/>
        <end position="39"/>
    </location>
</feature>
<feature type="region of interest" description="Disordered" evidence="1">
    <location>
        <begin position="391"/>
        <end position="423"/>
    </location>
</feature>
<dbReference type="VEuPathDB" id="FungiDB:GMDG_01414"/>
<dbReference type="AlphaFoldDB" id="A0A177AK99"/>
<feature type="compositionally biased region" description="Polar residues" evidence="1">
    <location>
        <begin position="335"/>
        <end position="347"/>
    </location>
</feature>
<keyword evidence="2" id="KW-0472">Membrane</keyword>
<organism evidence="3">
    <name type="scientific">Pseudogymnoascus destructans</name>
    <dbReference type="NCBI Taxonomy" id="655981"/>
    <lineage>
        <taxon>Eukaryota</taxon>
        <taxon>Fungi</taxon>
        <taxon>Dikarya</taxon>
        <taxon>Ascomycota</taxon>
        <taxon>Pezizomycotina</taxon>
        <taxon>Leotiomycetes</taxon>
        <taxon>Thelebolales</taxon>
        <taxon>Thelebolaceae</taxon>
        <taxon>Pseudogymnoascus</taxon>
    </lineage>
</organism>
<gene>
    <name evidence="3" type="ORF">VC83_02027</name>
</gene>
<feature type="transmembrane region" description="Helical" evidence="2">
    <location>
        <begin position="84"/>
        <end position="109"/>
    </location>
</feature>
<feature type="compositionally biased region" description="Low complexity" evidence="1">
    <location>
        <begin position="314"/>
        <end position="325"/>
    </location>
</feature>
<keyword evidence="2" id="KW-0812">Transmembrane</keyword>
<feature type="region of interest" description="Disordered" evidence="1">
    <location>
        <begin position="27"/>
        <end position="48"/>
    </location>
</feature>
<keyword evidence="2" id="KW-1133">Transmembrane helix</keyword>
<feature type="region of interest" description="Disordered" evidence="1">
    <location>
        <begin position="573"/>
        <end position="598"/>
    </location>
</feature>
<feature type="transmembrane region" description="Helical" evidence="2">
    <location>
        <begin position="209"/>
        <end position="238"/>
    </location>
</feature>
<dbReference type="eggNOG" id="ENOG502S9P8">
    <property type="taxonomic scope" value="Eukaryota"/>
</dbReference>
<evidence type="ECO:0000256" key="1">
    <source>
        <dbReference type="SAM" id="MobiDB-lite"/>
    </source>
</evidence>
<evidence type="ECO:0008006" key="4">
    <source>
        <dbReference type="Google" id="ProtNLM"/>
    </source>
</evidence>
<accession>A0A177AK99</accession>
<feature type="transmembrane region" description="Helical" evidence="2">
    <location>
        <begin position="148"/>
        <end position="167"/>
    </location>
</feature>
<dbReference type="Proteomes" id="UP000077154">
    <property type="component" value="Unassembled WGS sequence"/>
</dbReference>
<dbReference type="RefSeq" id="XP_024326869.1">
    <property type="nucleotide sequence ID" value="XM_024465697.1"/>
</dbReference>
<dbReference type="GeneID" id="36285113"/>
<evidence type="ECO:0000313" key="3">
    <source>
        <dbReference type="EMBL" id="OAF61594.1"/>
    </source>
</evidence>
<feature type="compositionally biased region" description="Polar residues" evidence="1">
    <location>
        <begin position="391"/>
        <end position="403"/>
    </location>
</feature>
<sequence length="618" mass="67370">MGVEPPYIYDAVKKDTTRYSYKEFDPKAVSRSSMQSQPQKPKKDGPLVSFNRHPDSYLIMPSGKATGARVSASMKGRITETRMAVLFFRIFQLLGAIGALTTMVLITGVDTQMGWIMRIVPGISILHTSYGIYHLSRKPSGRTPGSSASYMLFASLCDASIMAFYAFSTTTAYYRWDPKNGLWKSTDSVTTWSTWPILQDDGPYVMKTLFFSAVLCFGVSAIFHFITLILSIWLFVLFRKIVNLPPDMNPLESNLTSRAHKRNKSSVSTMPIYDDKRGSRQSVAGAAAPPYEGLAQPPMMPFMHTRNNSGTSFSTYYSIPTSSSPRDSRLDLPSRQCQIPATNSPRASVSDLKRAYQSSLPSVSPKRGSYAPVNTQDLADQYAGVQNENWYSTDSLPHNRYSQPPNPVKSARSPIEARPQSAYTPLRDGFGTYEDINDADFDSDVGSSTVSANPLSAHPVAAGQRVPPVKRESALGEISLNPNFTAGSSSYSGDVADINGPQRGCYDYATVEPKGQSEYRELTPQPLVRPGAAGKGVVGHSSDRDGIVKGSVGFKARYYGELRAGTPPTLVSGVKGRQVSSGIDMGVQTGDGRRDVSGKIAEEGRGGWGARFRKISGI</sequence>
<evidence type="ECO:0000256" key="2">
    <source>
        <dbReference type="SAM" id="Phobius"/>
    </source>
</evidence>
<protein>
    <recommendedName>
        <fullName evidence="4">MARVEL domain-containing protein</fullName>
    </recommendedName>
</protein>
<dbReference type="EMBL" id="KV441389">
    <property type="protein sequence ID" value="OAF61594.1"/>
    <property type="molecule type" value="Genomic_DNA"/>
</dbReference>
<proteinExistence type="predicted"/>
<dbReference type="OrthoDB" id="5404940at2759"/>
<feature type="region of interest" description="Disordered" evidence="1">
    <location>
        <begin position="314"/>
        <end position="351"/>
    </location>
</feature>
<name>A0A177AK99_9PEZI</name>